<feature type="coiled-coil region" evidence="3">
    <location>
        <begin position="43"/>
        <end position="94"/>
    </location>
</feature>
<name>A0ABR2KDR9_9EUKA</name>
<gene>
    <name evidence="6" type="ORF">M9Y10_033318</name>
</gene>
<evidence type="ECO:0000313" key="6">
    <source>
        <dbReference type="EMBL" id="KAK8888587.1"/>
    </source>
</evidence>
<sequence>MNVNLNLGVGSQPKPQSDQPAIDFESKTPDEIRQMTEALRVEANSLSDQQDANEKALREQREQLKTKIPNITEIQEIANRRAEQLERRRRFEKKILSIYNRFPSILNADQPQIISTDISILNRQLELIEKRNAEAKAKIADHEKKKERLQQVIVDLRRQNRLQDDLMNQRKQDKDNLSHNLRQELDGAKTLYLSDGRTIERKTTNAQSLSADLQSQLTSLKAQFDLLTKQRSSAMQSAPTQNAQISQKLAFRQNDLIRSIEQFSLWWTGRRTLRHLNDRIDFLNSVGQKTQESFDQSYKSIEFIKHQNASRIEELKSLQNMNSQLSNSIKEKQVKRKDLEEKKSNLLKSFKPLPKDIDQQLKTLREQQNTLENRAKSLDIELQVLGVNSGPSAADKRYEETRRHYRSQIQEAASLRKSIDELKKKVADQETAQQSHFVQPLTSIQDGRLLLSDEAPYTVVAASLDLLEKLVFHPGNTDENYYTGLLVFIHTQKNFDMTFFIQSLVSFFNTTEFVSEREERLKGLIEIWRKWFPNDFTEASSRATLSPLINLAGTSGIYDGLQHMKINIIYNINVPFNAKETRIPFSASPLVIAEHFTFIELSILREIPAYEFIGCGWTSTDKWNKAPHIMKFMEHFNFISQWIVYSIIKTDSVDERILLIEQWIQIMDAAAEVVNYQFVFEIYGALCNPAITHLASTWAGINPEIMAIYKKYSLLTTPSGRFANYREKLEALPPEVVVPYIGPFLTSLVYISDGNTSTKSLPGVPDPVINFQKFRSYAAVLNDIMVPWGKDMVFYLHEDLLKRIQNIPPVDLSESELFQLSQKLKS</sequence>
<dbReference type="InterPro" id="IPR023578">
    <property type="entry name" value="Ras_GEF_dom_sf"/>
</dbReference>
<evidence type="ECO:0000313" key="7">
    <source>
        <dbReference type="Proteomes" id="UP001470230"/>
    </source>
</evidence>
<reference evidence="6 7" key="1">
    <citation type="submission" date="2024-04" db="EMBL/GenBank/DDBJ databases">
        <title>Tritrichomonas musculus Genome.</title>
        <authorList>
            <person name="Alves-Ferreira E."/>
            <person name="Grigg M."/>
            <person name="Lorenzi H."/>
            <person name="Galac M."/>
        </authorList>
    </citation>
    <scope>NUCLEOTIDE SEQUENCE [LARGE SCALE GENOMIC DNA]</scope>
    <source>
        <strain evidence="6 7">EAF2021</strain>
    </source>
</reference>
<keyword evidence="7" id="KW-1185">Reference proteome</keyword>
<evidence type="ECO:0000256" key="4">
    <source>
        <dbReference type="SAM" id="MobiDB-lite"/>
    </source>
</evidence>
<comment type="caution">
    <text evidence="6">The sequence shown here is derived from an EMBL/GenBank/DDBJ whole genome shotgun (WGS) entry which is preliminary data.</text>
</comment>
<evidence type="ECO:0000256" key="1">
    <source>
        <dbReference type="ARBA" id="ARBA00022658"/>
    </source>
</evidence>
<dbReference type="SUPFAM" id="SSF48366">
    <property type="entry name" value="Ras GEF"/>
    <property type="match status" value="1"/>
</dbReference>
<dbReference type="InterPro" id="IPR036964">
    <property type="entry name" value="RASGEF_cat_dom_sf"/>
</dbReference>
<organism evidence="6 7">
    <name type="scientific">Tritrichomonas musculus</name>
    <dbReference type="NCBI Taxonomy" id="1915356"/>
    <lineage>
        <taxon>Eukaryota</taxon>
        <taxon>Metamonada</taxon>
        <taxon>Parabasalia</taxon>
        <taxon>Tritrichomonadida</taxon>
        <taxon>Tritrichomonadidae</taxon>
        <taxon>Tritrichomonas</taxon>
    </lineage>
</organism>
<dbReference type="PROSITE" id="PS50009">
    <property type="entry name" value="RASGEF_CAT"/>
    <property type="match status" value="1"/>
</dbReference>
<dbReference type="Pfam" id="PF00617">
    <property type="entry name" value="RasGEF"/>
    <property type="match status" value="1"/>
</dbReference>
<dbReference type="Gene3D" id="1.10.840.10">
    <property type="entry name" value="Ras guanine-nucleotide exchange factors catalytic domain"/>
    <property type="match status" value="1"/>
</dbReference>
<dbReference type="InterPro" id="IPR001895">
    <property type="entry name" value="RASGEF_cat_dom"/>
</dbReference>
<feature type="coiled-coil region" evidence="3">
    <location>
        <begin position="315"/>
        <end position="381"/>
    </location>
</feature>
<feature type="coiled-coil region" evidence="3">
    <location>
        <begin position="118"/>
        <end position="159"/>
    </location>
</feature>
<dbReference type="EMBL" id="JAPFFF010000005">
    <property type="protein sequence ID" value="KAK8888587.1"/>
    <property type="molecule type" value="Genomic_DNA"/>
</dbReference>
<dbReference type="Proteomes" id="UP001470230">
    <property type="component" value="Unassembled WGS sequence"/>
</dbReference>
<evidence type="ECO:0000256" key="3">
    <source>
        <dbReference type="SAM" id="Coils"/>
    </source>
</evidence>
<evidence type="ECO:0000256" key="2">
    <source>
        <dbReference type="PROSITE-ProRule" id="PRU00168"/>
    </source>
</evidence>
<feature type="domain" description="Ras-GEF" evidence="5">
    <location>
        <begin position="588"/>
        <end position="821"/>
    </location>
</feature>
<accession>A0ABR2KDR9</accession>
<protein>
    <recommendedName>
        <fullName evidence="5">Ras-GEF domain-containing protein</fullName>
    </recommendedName>
</protein>
<dbReference type="PANTHER" id="PTHR23113">
    <property type="entry name" value="GUANINE NUCLEOTIDE EXCHANGE FACTOR"/>
    <property type="match status" value="1"/>
</dbReference>
<feature type="coiled-coil region" evidence="3">
    <location>
        <begin position="405"/>
        <end position="432"/>
    </location>
</feature>
<keyword evidence="3" id="KW-0175">Coiled coil</keyword>
<dbReference type="InterPro" id="IPR008937">
    <property type="entry name" value="Ras-like_GEF"/>
</dbReference>
<evidence type="ECO:0000259" key="5">
    <source>
        <dbReference type="PROSITE" id="PS50009"/>
    </source>
</evidence>
<dbReference type="SMART" id="SM00147">
    <property type="entry name" value="RasGEF"/>
    <property type="match status" value="1"/>
</dbReference>
<dbReference type="PANTHER" id="PTHR23113:SF365">
    <property type="entry name" value="RAS-GEF DOMAIN-CONTAINING PROTEIN"/>
    <property type="match status" value="1"/>
</dbReference>
<proteinExistence type="predicted"/>
<feature type="region of interest" description="Disordered" evidence="4">
    <location>
        <begin position="1"/>
        <end position="25"/>
    </location>
</feature>
<keyword evidence="1 2" id="KW-0344">Guanine-nucleotide releasing factor</keyword>